<name>A0A0E9PZK6_ANGAN</name>
<evidence type="ECO:0000313" key="1">
    <source>
        <dbReference type="EMBL" id="JAH09914.1"/>
    </source>
</evidence>
<dbReference type="EMBL" id="GBXM01098663">
    <property type="protein sequence ID" value="JAH09914.1"/>
    <property type="molecule type" value="Transcribed_RNA"/>
</dbReference>
<reference evidence="1" key="2">
    <citation type="journal article" date="2015" name="Fish Shellfish Immunol.">
        <title>Early steps in the European eel (Anguilla anguilla)-Vibrio vulnificus interaction in the gills: Role of the RtxA13 toxin.</title>
        <authorList>
            <person name="Callol A."/>
            <person name="Pajuelo D."/>
            <person name="Ebbesson L."/>
            <person name="Teles M."/>
            <person name="MacKenzie S."/>
            <person name="Amaro C."/>
        </authorList>
    </citation>
    <scope>NUCLEOTIDE SEQUENCE</scope>
</reference>
<dbReference type="AlphaFoldDB" id="A0A0E9PZK6"/>
<sequence>MRTHIENGYVPRLALVSNFLR</sequence>
<proteinExistence type="predicted"/>
<protein>
    <submittedName>
        <fullName evidence="1">Uncharacterized protein</fullName>
    </submittedName>
</protein>
<reference evidence="1" key="1">
    <citation type="submission" date="2014-11" db="EMBL/GenBank/DDBJ databases">
        <authorList>
            <person name="Amaro Gonzalez C."/>
        </authorList>
    </citation>
    <scope>NUCLEOTIDE SEQUENCE</scope>
</reference>
<organism evidence="1">
    <name type="scientific">Anguilla anguilla</name>
    <name type="common">European freshwater eel</name>
    <name type="synonym">Muraena anguilla</name>
    <dbReference type="NCBI Taxonomy" id="7936"/>
    <lineage>
        <taxon>Eukaryota</taxon>
        <taxon>Metazoa</taxon>
        <taxon>Chordata</taxon>
        <taxon>Craniata</taxon>
        <taxon>Vertebrata</taxon>
        <taxon>Euteleostomi</taxon>
        <taxon>Actinopterygii</taxon>
        <taxon>Neopterygii</taxon>
        <taxon>Teleostei</taxon>
        <taxon>Anguilliformes</taxon>
        <taxon>Anguillidae</taxon>
        <taxon>Anguilla</taxon>
    </lineage>
</organism>
<accession>A0A0E9PZK6</accession>